<reference evidence="2 3" key="1">
    <citation type="submission" date="2019-12" db="EMBL/GenBank/DDBJ databases">
        <title>Chromosome-level assembly of the Caenorhabditis remanei genome.</title>
        <authorList>
            <person name="Teterina A.A."/>
            <person name="Willis J.H."/>
            <person name="Phillips P.C."/>
        </authorList>
    </citation>
    <scope>NUCLEOTIDE SEQUENCE [LARGE SCALE GENOMIC DNA]</scope>
    <source>
        <strain evidence="2 3">PX506</strain>
        <tissue evidence="2">Whole organism</tissue>
    </source>
</reference>
<sequence length="166" mass="17339">MHEVIFDETLESKLKKMTCEESESSGPDYVVFNYAEVILALAFSTNKEKDIPKSPPFHPLQTKIACGTRVTKCEDELSDICLMGPKNSPLKQSEIKNGSPGTGCSGGDGSSGLCMGGGGGAVKNQSDKKSGDGDVEEKGSKDSEGAVSSASTPMTLLSLVIALIMA</sequence>
<dbReference type="CTD" id="78773551"/>
<proteinExistence type="predicted"/>
<comment type="caution">
    <text evidence="2">The sequence shown here is derived from an EMBL/GenBank/DDBJ whole genome shotgun (WGS) entry which is preliminary data.</text>
</comment>
<dbReference type="GeneID" id="78773551"/>
<dbReference type="Proteomes" id="UP000483820">
    <property type="component" value="Chromosome I"/>
</dbReference>
<evidence type="ECO:0000313" key="2">
    <source>
        <dbReference type="EMBL" id="KAF1771378.1"/>
    </source>
</evidence>
<feature type="compositionally biased region" description="Basic and acidic residues" evidence="1">
    <location>
        <begin position="125"/>
        <end position="144"/>
    </location>
</feature>
<protein>
    <submittedName>
        <fullName evidence="2">Uncharacterized protein</fullName>
    </submittedName>
</protein>
<feature type="region of interest" description="Disordered" evidence="1">
    <location>
        <begin position="84"/>
        <end position="150"/>
    </location>
</feature>
<dbReference type="AlphaFoldDB" id="A0A6A5HTV4"/>
<accession>A0A6A5HTV4</accession>
<gene>
    <name evidence="2" type="ORF">GCK72_003204</name>
</gene>
<name>A0A6A5HTV4_CAERE</name>
<dbReference type="KEGG" id="crq:GCK72_003204"/>
<feature type="compositionally biased region" description="Gly residues" evidence="1">
    <location>
        <begin position="100"/>
        <end position="121"/>
    </location>
</feature>
<evidence type="ECO:0000256" key="1">
    <source>
        <dbReference type="SAM" id="MobiDB-lite"/>
    </source>
</evidence>
<organism evidence="2 3">
    <name type="scientific">Caenorhabditis remanei</name>
    <name type="common">Caenorhabditis vulgaris</name>
    <dbReference type="NCBI Taxonomy" id="31234"/>
    <lineage>
        <taxon>Eukaryota</taxon>
        <taxon>Metazoa</taxon>
        <taxon>Ecdysozoa</taxon>
        <taxon>Nematoda</taxon>
        <taxon>Chromadorea</taxon>
        <taxon>Rhabditida</taxon>
        <taxon>Rhabditina</taxon>
        <taxon>Rhabditomorpha</taxon>
        <taxon>Rhabditoidea</taxon>
        <taxon>Rhabditidae</taxon>
        <taxon>Peloderinae</taxon>
        <taxon>Caenorhabditis</taxon>
    </lineage>
</organism>
<dbReference type="RefSeq" id="XP_053592524.1">
    <property type="nucleotide sequence ID" value="XM_053723879.1"/>
</dbReference>
<evidence type="ECO:0000313" key="3">
    <source>
        <dbReference type="Proteomes" id="UP000483820"/>
    </source>
</evidence>
<dbReference type="EMBL" id="WUAV01000001">
    <property type="protein sequence ID" value="KAF1771378.1"/>
    <property type="molecule type" value="Genomic_DNA"/>
</dbReference>